<evidence type="ECO:0000313" key="2">
    <source>
        <dbReference type="EMBL" id="KAJ8780878.1"/>
    </source>
</evidence>
<organism evidence="2 3">
    <name type="scientific">Eschrichtius robustus</name>
    <name type="common">California gray whale</name>
    <name type="synonym">Eschrichtius gibbosus</name>
    <dbReference type="NCBI Taxonomy" id="9764"/>
    <lineage>
        <taxon>Eukaryota</taxon>
        <taxon>Metazoa</taxon>
        <taxon>Chordata</taxon>
        <taxon>Craniata</taxon>
        <taxon>Vertebrata</taxon>
        <taxon>Euteleostomi</taxon>
        <taxon>Mammalia</taxon>
        <taxon>Eutheria</taxon>
        <taxon>Laurasiatheria</taxon>
        <taxon>Artiodactyla</taxon>
        <taxon>Whippomorpha</taxon>
        <taxon>Cetacea</taxon>
        <taxon>Mysticeti</taxon>
        <taxon>Eschrichtiidae</taxon>
        <taxon>Eschrichtius</taxon>
    </lineage>
</organism>
<dbReference type="AlphaFoldDB" id="A0AB34GNY7"/>
<evidence type="ECO:0000256" key="1">
    <source>
        <dbReference type="SAM" id="MobiDB-lite"/>
    </source>
</evidence>
<feature type="compositionally biased region" description="Polar residues" evidence="1">
    <location>
        <begin position="1"/>
        <end position="14"/>
    </location>
</feature>
<feature type="region of interest" description="Disordered" evidence="1">
    <location>
        <begin position="1"/>
        <end position="100"/>
    </location>
</feature>
<feature type="compositionally biased region" description="Pro residues" evidence="1">
    <location>
        <begin position="166"/>
        <end position="178"/>
    </location>
</feature>
<gene>
    <name evidence="2" type="ORF">J1605_000921</name>
</gene>
<feature type="compositionally biased region" description="Basic residues" evidence="1">
    <location>
        <begin position="32"/>
        <end position="42"/>
    </location>
</feature>
<feature type="compositionally biased region" description="Basic and acidic residues" evidence="1">
    <location>
        <begin position="69"/>
        <end position="91"/>
    </location>
</feature>
<evidence type="ECO:0000313" key="3">
    <source>
        <dbReference type="Proteomes" id="UP001159641"/>
    </source>
</evidence>
<feature type="compositionally biased region" description="Pro residues" evidence="1">
    <location>
        <begin position="187"/>
        <end position="201"/>
    </location>
</feature>
<feature type="region of interest" description="Disordered" evidence="1">
    <location>
        <begin position="229"/>
        <end position="342"/>
    </location>
</feature>
<sequence>MEGSQQASSQNQLRLLTVPLASVGSRSEPRSPSRRSFPRKRVSPGELPNGGRRSPRVFPKNPDLSQSPERAEGASHPRPPELLRKGPKLSERPSCWTAGGGRSAMLDALLVESGLSASCPRRVRPPPWGRVVTETGSRWCWPAGRLLLPAAAAAAAAAGVCDRPRLPPPPPPSLPPAPRSRRLPGSAPIPPPRCPRPLHPGAPGPALGGLVASLCHEFTAETGSEIRLSGCSRNRTRHRSGGGGGGGSGTGTASSPGGGGGGGGGSGGGGSGPSSPEHQGPPDPGAPTGGCGPSGDSPAGSHCPAREGAAPPAHAPGLAGAFGVPRQQHCGAPRDPLHYCEN</sequence>
<keyword evidence="3" id="KW-1185">Reference proteome</keyword>
<protein>
    <submittedName>
        <fullName evidence="2">Uncharacterized protein</fullName>
    </submittedName>
</protein>
<name>A0AB34GNY7_ESCRO</name>
<feature type="compositionally biased region" description="Low complexity" evidence="1">
    <location>
        <begin position="306"/>
        <end position="323"/>
    </location>
</feature>
<comment type="caution">
    <text evidence="2">The sequence shown here is derived from an EMBL/GenBank/DDBJ whole genome shotgun (WGS) entry which is preliminary data.</text>
</comment>
<accession>A0AB34GNY7</accession>
<proteinExistence type="predicted"/>
<feature type="region of interest" description="Disordered" evidence="1">
    <location>
        <begin position="163"/>
        <end position="201"/>
    </location>
</feature>
<dbReference type="EMBL" id="JAIQCJ010002152">
    <property type="protein sequence ID" value="KAJ8780878.1"/>
    <property type="molecule type" value="Genomic_DNA"/>
</dbReference>
<dbReference type="Proteomes" id="UP001159641">
    <property type="component" value="Unassembled WGS sequence"/>
</dbReference>
<reference evidence="2 3" key="1">
    <citation type="submission" date="2022-11" db="EMBL/GenBank/DDBJ databases">
        <title>Whole genome sequence of Eschrichtius robustus ER-17-0199.</title>
        <authorList>
            <person name="Bruniche-Olsen A."/>
            <person name="Black A.N."/>
            <person name="Fields C.J."/>
            <person name="Walden K."/>
            <person name="Dewoody J.A."/>
        </authorList>
    </citation>
    <scope>NUCLEOTIDE SEQUENCE [LARGE SCALE GENOMIC DNA]</scope>
    <source>
        <strain evidence="2">ER-17-0199</strain>
        <tissue evidence="2">Blubber</tissue>
    </source>
</reference>
<feature type="compositionally biased region" description="Gly residues" evidence="1">
    <location>
        <begin position="241"/>
        <end position="272"/>
    </location>
</feature>